<dbReference type="AlphaFoldDB" id="Q31RB4"/>
<dbReference type="STRING" id="1140.Synpcc7942_0373"/>
<keyword evidence="3" id="KW-0408">Iron</keyword>
<dbReference type="PANTHER" id="PTHR13096">
    <property type="entry name" value="MINA53 MYC INDUCED NUCLEAR ANTIGEN"/>
    <property type="match status" value="1"/>
</dbReference>
<keyword evidence="2" id="KW-0479">Metal-binding</keyword>
<evidence type="ECO:0000313" key="5">
    <source>
        <dbReference type="EMBL" id="ABB56405.1"/>
    </source>
</evidence>
<evidence type="ECO:0000259" key="4">
    <source>
        <dbReference type="PROSITE" id="PS51184"/>
    </source>
</evidence>
<dbReference type="KEGG" id="syf:Synpcc7942_0373"/>
<dbReference type="Proteomes" id="UP000889800">
    <property type="component" value="Chromosome"/>
</dbReference>
<dbReference type="RefSeq" id="WP_011377552.1">
    <property type="nucleotide sequence ID" value="NC_007604.1"/>
</dbReference>
<dbReference type="eggNOG" id="COG2850">
    <property type="taxonomic scope" value="Bacteria"/>
</dbReference>
<accession>Q31RB4</accession>
<evidence type="ECO:0000256" key="2">
    <source>
        <dbReference type="ARBA" id="ARBA00022723"/>
    </source>
</evidence>
<dbReference type="PROSITE" id="PS51184">
    <property type="entry name" value="JMJC"/>
    <property type="match status" value="1"/>
</dbReference>
<dbReference type="InterPro" id="IPR039994">
    <property type="entry name" value="NO66-like"/>
</dbReference>
<reference evidence="6" key="1">
    <citation type="submission" date="2005-08" db="EMBL/GenBank/DDBJ databases">
        <title>Complete sequence of chromosome 1 of Synechococcus elongatus PCC 7942.</title>
        <authorList>
            <consortium name="US DOE Joint Genome Institute"/>
            <person name="Copeland A."/>
            <person name="Lucas S."/>
            <person name="Lapidus A."/>
            <person name="Barry K."/>
            <person name="Detter J.C."/>
            <person name="Glavina T."/>
            <person name="Hammon N."/>
            <person name="Israni S."/>
            <person name="Pitluck S."/>
            <person name="Schmutz J."/>
            <person name="Larimer F."/>
            <person name="Land M."/>
            <person name="Kyrpides N."/>
            <person name="Lykidis A."/>
            <person name="Richardson P."/>
        </authorList>
    </citation>
    <scope>NUCLEOTIDE SEQUENCE [LARGE SCALE GENOMIC DNA]</scope>
    <source>
        <strain evidence="6">ATCC 33912 / PCC 7942 / FACHB-805</strain>
    </source>
</reference>
<evidence type="ECO:0000256" key="3">
    <source>
        <dbReference type="ARBA" id="ARBA00023004"/>
    </source>
</evidence>
<dbReference type="HOGENOM" id="CLU_013645_1_1_3"/>
<feature type="domain" description="JmjC" evidence="4">
    <location>
        <begin position="84"/>
        <end position="226"/>
    </location>
</feature>
<evidence type="ECO:0000256" key="1">
    <source>
        <dbReference type="ARBA" id="ARBA00001954"/>
    </source>
</evidence>
<organism evidence="5 6">
    <name type="scientific">Synechococcus elongatus (strain ATCC 33912 / PCC 7942 / FACHB-805)</name>
    <name type="common">Anacystis nidulans R2</name>
    <dbReference type="NCBI Taxonomy" id="1140"/>
    <lineage>
        <taxon>Bacteria</taxon>
        <taxon>Bacillati</taxon>
        <taxon>Cyanobacteriota</taxon>
        <taxon>Cyanophyceae</taxon>
        <taxon>Synechococcales</taxon>
        <taxon>Synechococcaceae</taxon>
        <taxon>Synechococcus</taxon>
    </lineage>
</organism>
<dbReference type="EMBL" id="CP000100">
    <property type="protein sequence ID" value="ABB56405.1"/>
    <property type="molecule type" value="Genomic_DNA"/>
</dbReference>
<comment type="cofactor">
    <cofactor evidence="1">
        <name>Fe(2+)</name>
        <dbReference type="ChEBI" id="CHEBI:29033"/>
    </cofactor>
</comment>
<name>Q31RB4_SYNE7</name>
<dbReference type="GO" id="GO:0046872">
    <property type="term" value="F:metal ion binding"/>
    <property type="evidence" value="ECO:0007669"/>
    <property type="project" value="UniProtKB-KW"/>
</dbReference>
<dbReference type="Gene3D" id="2.60.120.650">
    <property type="entry name" value="Cupin"/>
    <property type="match status" value="1"/>
</dbReference>
<dbReference type="GeneID" id="72429192"/>
<sequence length="428" mass="48818">MNKLQDLLGSQNLSVFLSHYWAQQSVYIAGDSLRFQSLFSWNHLNDLLNYQTFRESELRFSRDGESLPAGDNPTLWRSRLQEGATLVLNGVHHRVPALKHLATNLRQEFGYRCHINLYSSPAQQQGFDCHYDTHDVLILQIEGEKEWLIYPETLPYPTADQPSYDRLPPEEPPYLQQVLSPGDLLYIPRGHWHYAIAQETASLHLTIGIHTATGLDWVNWLQQQLRDQPHWRQGLPLAGSCNFDPLKLRGHLESLRDQLITYLQEPQAIDDYLQYLSWQDQPHLPIQLPLQLHGDPLAQGLLGKFIWSPLHSLQWQAEDDQIKVLIGSKQMVFKGLPISLAMRLFSCRQFTLMDLGDWAPDLDFESAIAPLLQKLILAGILFVEADQDAEVSEVSSLAEVSKAPTAGGTVIIQPDDVRERSPIPKLYT</sequence>
<protein>
    <recommendedName>
        <fullName evidence="4">JmjC domain-containing protein</fullName>
    </recommendedName>
</protein>
<keyword evidence="6" id="KW-1185">Reference proteome</keyword>
<dbReference type="OrthoDB" id="118524at2"/>
<dbReference type="InterPro" id="IPR003347">
    <property type="entry name" value="JmjC_dom"/>
</dbReference>
<dbReference type="BioCyc" id="SYNEL:SYNPCC7942_0373-MONOMER"/>
<evidence type="ECO:0000313" key="6">
    <source>
        <dbReference type="Proteomes" id="UP000889800"/>
    </source>
</evidence>
<dbReference type="PANTHER" id="PTHR13096:SF8">
    <property type="entry name" value="RIBOSOMAL OXYGENASE 1"/>
    <property type="match status" value="1"/>
</dbReference>
<gene>
    <name evidence="5" type="ordered locus">Synpcc7942_0373</name>
</gene>
<dbReference type="PaxDb" id="1140-Synpcc7942_0373"/>
<dbReference type="SUPFAM" id="SSF51197">
    <property type="entry name" value="Clavaminate synthase-like"/>
    <property type="match status" value="1"/>
</dbReference>
<dbReference type="Pfam" id="PF08007">
    <property type="entry name" value="JmjC_2"/>
    <property type="match status" value="1"/>
</dbReference>
<proteinExistence type="predicted"/>